<dbReference type="InterPro" id="IPR005727">
    <property type="entry name" value="Ribosomal_uL22_bac/chlpt-type"/>
</dbReference>
<keyword evidence="5 7" id="KW-0687">Ribonucleoprotein</keyword>
<evidence type="ECO:0000256" key="4">
    <source>
        <dbReference type="ARBA" id="ARBA00022980"/>
    </source>
</evidence>
<evidence type="ECO:0000256" key="9">
    <source>
        <dbReference type="RuleBase" id="RU004006"/>
    </source>
</evidence>
<dbReference type="GO" id="GO:0022625">
    <property type="term" value="C:cytosolic large ribosomal subunit"/>
    <property type="evidence" value="ECO:0007669"/>
    <property type="project" value="TreeGrafter"/>
</dbReference>
<keyword evidence="2 7" id="KW-0699">rRNA-binding</keyword>
<dbReference type="CDD" id="cd00336">
    <property type="entry name" value="Ribosomal_L22"/>
    <property type="match status" value="1"/>
</dbReference>
<keyword evidence="3 7" id="KW-0694">RNA-binding</keyword>
<evidence type="ECO:0000256" key="3">
    <source>
        <dbReference type="ARBA" id="ARBA00022884"/>
    </source>
</evidence>
<dbReference type="SUPFAM" id="SSF54843">
    <property type="entry name" value="Ribosomal protein L22"/>
    <property type="match status" value="1"/>
</dbReference>
<evidence type="ECO:0000256" key="6">
    <source>
        <dbReference type="ARBA" id="ARBA00035207"/>
    </source>
</evidence>
<evidence type="ECO:0000256" key="10">
    <source>
        <dbReference type="RuleBase" id="RU004008"/>
    </source>
</evidence>
<evidence type="ECO:0000256" key="8">
    <source>
        <dbReference type="RuleBase" id="RU004005"/>
    </source>
</evidence>
<dbReference type="InterPro" id="IPR047867">
    <property type="entry name" value="Ribosomal_uL22_bac/org-type"/>
</dbReference>
<organism evidence="11 12">
    <name type="scientific">Treponema rectale</name>
    <dbReference type="NCBI Taxonomy" id="744512"/>
    <lineage>
        <taxon>Bacteria</taxon>
        <taxon>Pseudomonadati</taxon>
        <taxon>Spirochaetota</taxon>
        <taxon>Spirochaetia</taxon>
        <taxon>Spirochaetales</taxon>
        <taxon>Treponemataceae</taxon>
        <taxon>Treponema</taxon>
    </lineage>
</organism>
<dbReference type="KEGG" id="trc:DYE49_03495"/>
<proteinExistence type="inferred from homology"/>
<dbReference type="Gene3D" id="3.90.470.10">
    <property type="entry name" value="Ribosomal protein L22/L17"/>
    <property type="match status" value="1"/>
</dbReference>
<dbReference type="GO" id="GO:0019843">
    <property type="term" value="F:rRNA binding"/>
    <property type="evidence" value="ECO:0007669"/>
    <property type="project" value="UniProtKB-UniRule"/>
</dbReference>
<dbReference type="InterPro" id="IPR018260">
    <property type="entry name" value="Ribosomal_uL22_CS"/>
</dbReference>
<comment type="function">
    <text evidence="7 10">This protein binds specifically to 23S rRNA; its binding is stimulated by other ribosomal proteins, e.g., L4, L17, and L20. It is important during the early stages of 50S assembly. It makes multiple contacts with different domains of the 23S rRNA in the assembled 50S subunit and ribosome.</text>
</comment>
<protein>
    <recommendedName>
        <fullName evidence="6 7">Large ribosomal subunit protein uL22</fullName>
    </recommendedName>
</protein>
<sequence length="133" mass="14864">MAEKETKTAEVKPLAEEKVVTEAKAKLLNYGVTPRKVRLVIDLVRGKDLDTAYAILENCSKMCAKDIEKLIKSAEANAVNNFKMDRDSLYIAEITANDAMRLKRILPRAKGSASGLVKRWSHVFVTLKTKEAK</sequence>
<evidence type="ECO:0000256" key="2">
    <source>
        <dbReference type="ARBA" id="ARBA00022730"/>
    </source>
</evidence>
<comment type="subunit">
    <text evidence="7 9">Part of the 50S ribosomal subunit.</text>
</comment>
<gene>
    <name evidence="7" type="primary">rplV</name>
    <name evidence="11" type="ORF">DYE49_03495</name>
</gene>
<dbReference type="PANTHER" id="PTHR13501:SF8">
    <property type="entry name" value="LARGE RIBOSOMAL SUBUNIT PROTEIN UL22M"/>
    <property type="match status" value="1"/>
</dbReference>
<keyword evidence="4 7" id="KW-0689">Ribosomal protein</keyword>
<evidence type="ECO:0000313" key="11">
    <source>
        <dbReference type="EMBL" id="QOS39570.1"/>
    </source>
</evidence>
<dbReference type="InterPro" id="IPR001063">
    <property type="entry name" value="Ribosomal_uL22"/>
</dbReference>
<evidence type="ECO:0000313" key="12">
    <source>
        <dbReference type="Proteomes" id="UP000593591"/>
    </source>
</evidence>
<dbReference type="Proteomes" id="UP000593591">
    <property type="component" value="Chromosome"/>
</dbReference>
<reference evidence="11 12" key="1">
    <citation type="submission" date="2018-08" db="EMBL/GenBank/DDBJ databases">
        <title>The first complete genome of Treponema rectale (CHPAT), a commensal spirochete of the bovine rectum.</title>
        <authorList>
            <person name="Staton G.J."/>
            <person name="Clegg S.R."/>
            <person name="Carter S.D."/>
            <person name="Radford A.D."/>
            <person name="Darby A."/>
            <person name="Hall N."/>
            <person name="Birtles R.J."/>
            <person name="Evans N.J."/>
        </authorList>
    </citation>
    <scope>NUCLEOTIDE SEQUENCE [LARGE SCALE GENOMIC DNA]</scope>
    <source>
        <strain evidence="11 12">CHPA</strain>
    </source>
</reference>
<dbReference type="PROSITE" id="PS00464">
    <property type="entry name" value="RIBOSOMAL_L22"/>
    <property type="match status" value="1"/>
</dbReference>
<evidence type="ECO:0000256" key="7">
    <source>
        <dbReference type="HAMAP-Rule" id="MF_01331"/>
    </source>
</evidence>
<name>A0A7M1XK72_9SPIR</name>
<comment type="function">
    <text evidence="7">The globular domain of the protein is located near the polypeptide exit tunnel on the outside of the subunit, while an extended beta-hairpin is found that lines the wall of the exit tunnel in the center of the 70S ribosome.</text>
</comment>
<dbReference type="AlphaFoldDB" id="A0A7M1XK72"/>
<dbReference type="InterPro" id="IPR036394">
    <property type="entry name" value="Ribosomal_uL22_sf"/>
</dbReference>
<dbReference type="GO" id="GO:0006412">
    <property type="term" value="P:translation"/>
    <property type="evidence" value="ECO:0007669"/>
    <property type="project" value="UniProtKB-UniRule"/>
</dbReference>
<dbReference type="EMBL" id="CP031517">
    <property type="protein sequence ID" value="QOS39570.1"/>
    <property type="molecule type" value="Genomic_DNA"/>
</dbReference>
<dbReference type="NCBIfam" id="TIGR01044">
    <property type="entry name" value="rplV_bact"/>
    <property type="match status" value="1"/>
</dbReference>
<comment type="similarity">
    <text evidence="1 7 8">Belongs to the universal ribosomal protein uL22 family.</text>
</comment>
<dbReference type="GO" id="GO:0003735">
    <property type="term" value="F:structural constituent of ribosome"/>
    <property type="evidence" value="ECO:0007669"/>
    <property type="project" value="InterPro"/>
</dbReference>
<dbReference type="Pfam" id="PF00237">
    <property type="entry name" value="Ribosomal_L22"/>
    <property type="match status" value="1"/>
</dbReference>
<accession>A0A7M1XK72</accession>
<dbReference type="PANTHER" id="PTHR13501">
    <property type="entry name" value="CHLOROPLAST 50S RIBOSOMAL PROTEIN L22-RELATED"/>
    <property type="match status" value="1"/>
</dbReference>
<evidence type="ECO:0000256" key="1">
    <source>
        <dbReference type="ARBA" id="ARBA00009451"/>
    </source>
</evidence>
<evidence type="ECO:0000256" key="5">
    <source>
        <dbReference type="ARBA" id="ARBA00023274"/>
    </source>
</evidence>
<dbReference type="HAMAP" id="MF_01331_B">
    <property type="entry name" value="Ribosomal_uL22_B"/>
    <property type="match status" value="1"/>
</dbReference>